<evidence type="ECO:0000256" key="2">
    <source>
        <dbReference type="HAMAP-Rule" id="MF_01940"/>
    </source>
</evidence>
<dbReference type="InterPro" id="IPR004175">
    <property type="entry name" value="RNA_CPDase"/>
</dbReference>
<feature type="short sequence motif" description="HXTX 2" evidence="2">
    <location>
        <begin position="130"/>
        <end position="133"/>
    </location>
</feature>
<gene>
    <name evidence="4" type="primary">thpR</name>
    <name evidence="4" type="ORF">HY474_02460</name>
</gene>
<organism evidence="4 5">
    <name type="scientific">Candidatus Sungiibacteriota bacterium</name>
    <dbReference type="NCBI Taxonomy" id="2750080"/>
    <lineage>
        <taxon>Bacteria</taxon>
        <taxon>Candidatus Sungiibacteriota</taxon>
    </lineage>
</organism>
<evidence type="ECO:0000256" key="1">
    <source>
        <dbReference type="ARBA" id="ARBA00022801"/>
    </source>
</evidence>
<dbReference type="EMBL" id="JACQMJ010000009">
    <property type="protein sequence ID" value="MBI4132466.1"/>
    <property type="molecule type" value="Genomic_DNA"/>
</dbReference>
<protein>
    <recommendedName>
        <fullName evidence="2">RNA 2',3'-cyclic phosphodiesterase</fullName>
        <shortName evidence="2">RNA 2',3'-CPDase</shortName>
        <ecNumber evidence="2">3.1.4.58</ecNumber>
    </recommendedName>
</protein>
<evidence type="ECO:0000313" key="5">
    <source>
        <dbReference type="Proteomes" id="UP000704960"/>
    </source>
</evidence>
<evidence type="ECO:0000259" key="3">
    <source>
        <dbReference type="Pfam" id="PF02834"/>
    </source>
</evidence>
<reference evidence="4" key="1">
    <citation type="submission" date="2020-07" db="EMBL/GenBank/DDBJ databases">
        <title>Huge and variable diversity of episymbiotic CPR bacteria and DPANN archaea in groundwater ecosystems.</title>
        <authorList>
            <person name="He C.Y."/>
            <person name="Keren R."/>
            <person name="Whittaker M."/>
            <person name="Farag I.F."/>
            <person name="Doudna J."/>
            <person name="Cate J.H.D."/>
            <person name="Banfield J.F."/>
        </authorList>
    </citation>
    <scope>NUCLEOTIDE SEQUENCE</scope>
    <source>
        <strain evidence="4">NC_groundwater_1226_Ag_S-0.1um_59_124</strain>
    </source>
</reference>
<dbReference type="PANTHER" id="PTHR35561:SF1">
    <property type="entry name" value="RNA 2',3'-CYCLIC PHOSPHODIESTERASE"/>
    <property type="match status" value="1"/>
</dbReference>
<dbReference type="Gene3D" id="3.90.1140.10">
    <property type="entry name" value="Cyclic phosphodiesterase"/>
    <property type="match status" value="1"/>
</dbReference>
<keyword evidence="1 2" id="KW-0378">Hydrolase</keyword>
<dbReference type="GO" id="GO:0004113">
    <property type="term" value="F:2',3'-cyclic-nucleotide 3'-phosphodiesterase activity"/>
    <property type="evidence" value="ECO:0007669"/>
    <property type="project" value="InterPro"/>
</dbReference>
<dbReference type="AlphaFoldDB" id="A0A932YW28"/>
<proteinExistence type="inferred from homology"/>
<dbReference type="Pfam" id="PF02834">
    <property type="entry name" value="LigT_PEase"/>
    <property type="match status" value="1"/>
</dbReference>
<dbReference type="SUPFAM" id="SSF55144">
    <property type="entry name" value="LigT-like"/>
    <property type="match status" value="1"/>
</dbReference>
<comment type="similarity">
    <text evidence="2">Belongs to the 2H phosphoesterase superfamily. ThpR family.</text>
</comment>
<dbReference type="HAMAP" id="MF_01940">
    <property type="entry name" value="RNA_CPDase"/>
    <property type="match status" value="1"/>
</dbReference>
<dbReference type="EC" id="3.1.4.58" evidence="2"/>
<dbReference type="PANTHER" id="PTHR35561">
    <property type="entry name" value="RNA 2',3'-CYCLIC PHOSPHODIESTERASE"/>
    <property type="match status" value="1"/>
</dbReference>
<comment type="function">
    <text evidence="2">Hydrolyzes RNA 2',3'-cyclic phosphodiester to an RNA 2'-phosphomonoester.</text>
</comment>
<comment type="caution">
    <text evidence="4">The sequence shown here is derived from an EMBL/GenBank/DDBJ whole genome shotgun (WGS) entry which is preliminary data.</text>
</comment>
<evidence type="ECO:0000313" key="4">
    <source>
        <dbReference type="EMBL" id="MBI4132466.1"/>
    </source>
</evidence>
<feature type="active site" description="Proton acceptor" evidence="2">
    <location>
        <position position="130"/>
    </location>
</feature>
<feature type="active site" description="Proton donor" evidence="2">
    <location>
        <position position="40"/>
    </location>
</feature>
<name>A0A932YW28_9BACT</name>
<accession>A0A932YW28</accession>
<feature type="domain" description="Phosphoesterase HXTX" evidence="3">
    <location>
        <begin position="10"/>
        <end position="84"/>
    </location>
</feature>
<comment type="catalytic activity">
    <reaction evidence="2">
        <text>a 3'-end 2',3'-cyclophospho-ribonucleotide-RNA + H2O = a 3'-end 2'-phospho-ribonucleotide-RNA + H(+)</text>
        <dbReference type="Rhea" id="RHEA:11828"/>
        <dbReference type="Rhea" id="RHEA-COMP:10464"/>
        <dbReference type="Rhea" id="RHEA-COMP:17353"/>
        <dbReference type="ChEBI" id="CHEBI:15377"/>
        <dbReference type="ChEBI" id="CHEBI:15378"/>
        <dbReference type="ChEBI" id="CHEBI:83064"/>
        <dbReference type="ChEBI" id="CHEBI:173113"/>
        <dbReference type="EC" id="3.1.4.58"/>
    </reaction>
</comment>
<dbReference type="InterPro" id="IPR009097">
    <property type="entry name" value="Cyclic_Pdiesterase"/>
</dbReference>
<dbReference type="Proteomes" id="UP000704960">
    <property type="component" value="Unassembled WGS sequence"/>
</dbReference>
<dbReference type="NCBIfam" id="TIGR02258">
    <property type="entry name" value="2_5_ligase"/>
    <property type="match status" value="1"/>
</dbReference>
<dbReference type="GO" id="GO:0008664">
    <property type="term" value="F:RNA 2',3'-cyclic 3'-phosphodiesterase activity"/>
    <property type="evidence" value="ECO:0007669"/>
    <property type="project" value="UniProtKB-EC"/>
</dbReference>
<sequence length="191" mass="21590">MLHRLFFAINIPDDIRTELVKYQEKWRRYPVRWTKPENLHFTALFLGNVDDEQLIILRQKARGMLNSFRPFALKLTEITLGPPQGLANMVWATAVADPEPAAADLSDALFQIARAAKIAPPNETRPLQLHLTLGRAKGPHLKGVPIAATLEAAFAVDCVDLMESTLREDGPRYRVVASYNLYENIRTRRCG</sequence>
<feature type="short sequence motif" description="HXTX 1" evidence="2">
    <location>
        <begin position="40"/>
        <end position="43"/>
    </location>
</feature>
<dbReference type="InterPro" id="IPR014051">
    <property type="entry name" value="Phosphoesterase_HXTX"/>
</dbReference>